<accession>A0A4Y6PSJ2</accession>
<keyword evidence="2" id="KW-0472">Membrane</keyword>
<name>A0A4Y6PSJ2_PERCE</name>
<dbReference type="InterPro" id="IPR003660">
    <property type="entry name" value="HAMP_dom"/>
</dbReference>
<evidence type="ECO:0000313" key="9">
    <source>
        <dbReference type="EMBL" id="QDG51306.1"/>
    </source>
</evidence>
<dbReference type="Proteomes" id="UP000315995">
    <property type="component" value="Chromosome"/>
</dbReference>
<keyword evidence="2" id="KW-0997">Cell inner membrane</keyword>
<reference evidence="9 10" key="1">
    <citation type="submission" date="2019-06" db="EMBL/GenBank/DDBJ databases">
        <title>Persicimonas caeni gen. nov., sp. nov., a predatory bacterium isolated from solar saltern.</title>
        <authorList>
            <person name="Wang S."/>
        </authorList>
    </citation>
    <scope>NUCLEOTIDE SEQUENCE [LARGE SCALE GENOMIC DNA]</scope>
    <source>
        <strain evidence="9 10">YN101</strain>
    </source>
</reference>
<dbReference type="GO" id="GO:0006935">
    <property type="term" value="P:chemotaxis"/>
    <property type="evidence" value="ECO:0007669"/>
    <property type="project" value="InterPro"/>
</dbReference>
<dbReference type="EMBL" id="CP041186">
    <property type="protein sequence ID" value="QDG51306.1"/>
    <property type="molecule type" value="Genomic_DNA"/>
</dbReference>
<keyword evidence="10" id="KW-1185">Reference proteome</keyword>
<evidence type="ECO:0000256" key="4">
    <source>
        <dbReference type="ARBA" id="ARBA00029447"/>
    </source>
</evidence>
<dbReference type="Gene3D" id="1.10.287.950">
    <property type="entry name" value="Methyl-accepting chemotaxis protein"/>
    <property type="match status" value="1"/>
</dbReference>
<evidence type="ECO:0000256" key="3">
    <source>
        <dbReference type="ARBA" id="ARBA00023224"/>
    </source>
</evidence>
<dbReference type="SMART" id="SM00283">
    <property type="entry name" value="MA"/>
    <property type="match status" value="1"/>
</dbReference>
<evidence type="ECO:0000259" key="8">
    <source>
        <dbReference type="PROSITE" id="PS50885"/>
    </source>
</evidence>
<dbReference type="PROSITE" id="PS50111">
    <property type="entry name" value="CHEMOTAXIS_TRANSDUC_2"/>
    <property type="match status" value="1"/>
</dbReference>
<dbReference type="OrthoDB" id="9765597at2"/>
<dbReference type="AlphaFoldDB" id="A0A4Y6PSJ2"/>
<keyword evidence="3 5" id="KW-0807">Transducer</keyword>
<accession>A0A5B8Y5I4</accession>
<evidence type="ECO:0000256" key="2">
    <source>
        <dbReference type="ARBA" id="ARBA00022519"/>
    </source>
</evidence>
<keyword evidence="2" id="KW-1003">Cell membrane</keyword>
<evidence type="ECO:0000256" key="5">
    <source>
        <dbReference type="PROSITE-ProRule" id="PRU00284"/>
    </source>
</evidence>
<sequence length="322" mass="33721">MSTAPIQTEDPRLAVILEGLSAATAGDLSVHFDCEGEDDYAQIADALNEFFSVLRDDFAEMAQASRGVAEACGELQRISTEMDGSSAKTDEQAKQAHQLTSDLGTNIMAAASGAEQMTASIQEIARSASNAATVGQDAVDVAQSTNTTMERLGHSSREIGKVIKVITSIAEQTNLLALNATIEAARAGEAGKGFAVVANEVKELAKETAAATDDIGAKIATIQENTDDAVKAIDQITEIIGQINDLQSAIASAVEEQTATTNEISRSIATAADGSQGITEKVTEVSERTSETSTLANNTNNASMFLSQLAGELADLVDKYRR</sequence>
<dbReference type="InterPro" id="IPR004089">
    <property type="entry name" value="MCPsignal_dom"/>
</dbReference>
<evidence type="ECO:0000313" key="10">
    <source>
        <dbReference type="Proteomes" id="UP000315995"/>
    </source>
</evidence>
<dbReference type="PROSITE" id="PS50192">
    <property type="entry name" value="T_SNARE"/>
    <property type="match status" value="1"/>
</dbReference>
<feature type="domain" description="HAMP" evidence="8">
    <location>
        <begin position="12"/>
        <end position="59"/>
    </location>
</feature>
<dbReference type="PANTHER" id="PTHR32089:SF112">
    <property type="entry name" value="LYSOZYME-LIKE PROTEIN-RELATED"/>
    <property type="match status" value="1"/>
</dbReference>
<dbReference type="GO" id="GO:0005886">
    <property type="term" value="C:plasma membrane"/>
    <property type="evidence" value="ECO:0007669"/>
    <property type="project" value="UniProtKB-SubCell"/>
</dbReference>
<dbReference type="PANTHER" id="PTHR32089">
    <property type="entry name" value="METHYL-ACCEPTING CHEMOTAXIS PROTEIN MCPB"/>
    <property type="match status" value="1"/>
</dbReference>
<dbReference type="InterPro" id="IPR004090">
    <property type="entry name" value="Chemotax_Me-accpt_rcpt"/>
</dbReference>
<evidence type="ECO:0000259" key="7">
    <source>
        <dbReference type="PROSITE" id="PS50192"/>
    </source>
</evidence>
<comment type="similarity">
    <text evidence="4">Belongs to the methyl-accepting chemotaxis (MCP) protein family.</text>
</comment>
<organism evidence="9 10">
    <name type="scientific">Persicimonas caeni</name>
    <dbReference type="NCBI Taxonomy" id="2292766"/>
    <lineage>
        <taxon>Bacteria</taxon>
        <taxon>Deltaproteobacteria</taxon>
        <taxon>Bradymonadales</taxon>
        <taxon>Bradymonadaceae</taxon>
        <taxon>Persicimonas</taxon>
    </lineage>
</organism>
<dbReference type="RefSeq" id="WP_141197791.1">
    <property type="nucleotide sequence ID" value="NZ_CP041186.1"/>
</dbReference>
<dbReference type="SUPFAM" id="SSF58104">
    <property type="entry name" value="Methyl-accepting chemotaxis protein (MCP) signaling domain"/>
    <property type="match status" value="1"/>
</dbReference>
<feature type="domain" description="T-SNARE coiled-coil homology" evidence="7">
    <location>
        <begin position="223"/>
        <end position="285"/>
    </location>
</feature>
<dbReference type="InterPro" id="IPR000727">
    <property type="entry name" value="T_SNARE_dom"/>
</dbReference>
<dbReference type="GO" id="GO:0004888">
    <property type="term" value="F:transmembrane signaling receptor activity"/>
    <property type="evidence" value="ECO:0007669"/>
    <property type="project" value="InterPro"/>
</dbReference>
<dbReference type="Pfam" id="PF00015">
    <property type="entry name" value="MCPsignal"/>
    <property type="match status" value="1"/>
</dbReference>
<comment type="subcellular location">
    <subcellularLocation>
        <location evidence="1">Cell inner membrane</location>
        <topology evidence="1">Multi-pass membrane protein</topology>
    </subcellularLocation>
</comment>
<protein>
    <submittedName>
        <fullName evidence="9">Methyl-accepting chemotaxis protein</fullName>
    </submittedName>
</protein>
<dbReference type="GO" id="GO:0007165">
    <property type="term" value="P:signal transduction"/>
    <property type="evidence" value="ECO:0007669"/>
    <property type="project" value="UniProtKB-KW"/>
</dbReference>
<evidence type="ECO:0000256" key="1">
    <source>
        <dbReference type="ARBA" id="ARBA00004429"/>
    </source>
</evidence>
<feature type="domain" description="Methyl-accepting transducer" evidence="6">
    <location>
        <begin position="78"/>
        <end position="307"/>
    </location>
</feature>
<dbReference type="PRINTS" id="PR00260">
    <property type="entry name" value="CHEMTRNSDUCR"/>
</dbReference>
<evidence type="ECO:0000259" key="6">
    <source>
        <dbReference type="PROSITE" id="PS50111"/>
    </source>
</evidence>
<proteinExistence type="inferred from homology"/>
<gene>
    <name evidence="9" type="ORF">FIV42_11305</name>
</gene>
<dbReference type="PROSITE" id="PS50885">
    <property type="entry name" value="HAMP"/>
    <property type="match status" value="1"/>
</dbReference>